<evidence type="ECO:0000256" key="6">
    <source>
        <dbReference type="ARBA" id="ARBA00022679"/>
    </source>
</evidence>
<feature type="transmembrane region" description="Helical" evidence="11">
    <location>
        <begin position="264"/>
        <end position="287"/>
    </location>
</feature>
<evidence type="ECO:0000256" key="4">
    <source>
        <dbReference type="ARBA" id="ARBA00022475"/>
    </source>
</evidence>
<keyword evidence="10 11" id="KW-0472">Membrane</keyword>
<name>A0A094L8E6_9GAMM</name>
<evidence type="ECO:0000256" key="11">
    <source>
        <dbReference type="HAMAP-Rule" id="MF_01635"/>
    </source>
</evidence>
<evidence type="ECO:0000256" key="2">
    <source>
        <dbReference type="ARBA" id="ARBA00004141"/>
    </source>
</evidence>
<dbReference type="PROSITE" id="PS00943">
    <property type="entry name" value="UBIA"/>
    <property type="match status" value="1"/>
</dbReference>
<dbReference type="NCBIfam" id="TIGR01474">
    <property type="entry name" value="ubiA_proteo"/>
    <property type="match status" value="1"/>
</dbReference>
<dbReference type="Pfam" id="PF01040">
    <property type="entry name" value="UbiA"/>
    <property type="match status" value="1"/>
</dbReference>
<dbReference type="FunFam" id="1.10.357.140:FF:000008">
    <property type="entry name" value="4-hydroxybenzoate octaprenyltransferase"/>
    <property type="match status" value="1"/>
</dbReference>
<dbReference type="PANTHER" id="PTHR11048:SF28">
    <property type="entry name" value="4-HYDROXYBENZOATE POLYPRENYLTRANSFERASE, MITOCHONDRIAL"/>
    <property type="match status" value="1"/>
</dbReference>
<dbReference type="UniPathway" id="UPA00232"/>
<dbReference type="EMBL" id="JPER01000002">
    <property type="protein sequence ID" value="KFZ31088.1"/>
    <property type="molecule type" value="Genomic_DNA"/>
</dbReference>
<dbReference type="InterPro" id="IPR039653">
    <property type="entry name" value="Prenyltransferase"/>
</dbReference>
<dbReference type="CDD" id="cd13959">
    <property type="entry name" value="PT_UbiA_COQ2"/>
    <property type="match status" value="1"/>
</dbReference>
<comment type="cofactor">
    <cofactor evidence="1 11">
        <name>Mg(2+)</name>
        <dbReference type="ChEBI" id="CHEBI:18420"/>
    </cofactor>
</comment>
<dbReference type="GO" id="GO:0008412">
    <property type="term" value="F:4-hydroxybenzoate polyprenyltransferase activity"/>
    <property type="evidence" value="ECO:0007669"/>
    <property type="project" value="UniProtKB-UniRule"/>
</dbReference>
<comment type="pathway">
    <text evidence="11">Cofactor biosynthesis; ubiquinone biosynthesis.</text>
</comment>
<dbReference type="AlphaFoldDB" id="A0A094L8E6"/>
<gene>
    <name evidence="11 13" type="primary">ubiA</name>
    <name evidence="13" type="ORF">IDSA_06305</name>
</gene>
<dbReference type="Gene3D" id="1.20.120.1780">
    <property type="entry name" value="UbiA prenyltransferase"/>
    <property type="match status" value="1"/>
</dbReference>
<dbReference type="FunFam" id="1.20.120.1780:FF:000001">
    <property type="entry name" value="4-hydroxybenzoate octaprenyltransferase"/>
    <property type="match status" value="1"/>
</dbReference>
<keyword evidence="5 11" id="KW-0997">Cell inner membrane</keyword>
<keyword evidence="4 11" id="KW-1003">Cell membrane</keyword>
<comment type="caution">
    <text evidence="13">The sequence shown here is derived from an EMBL/GenBank/DDBJ whole genome shotgun (WGS) entry which is preliminary data.</text>
</comment>
<evidence type="ECO:0000313" key="13">
    <source>
        <dbReference type="EMBL" id="KFZ31088.1"/>
    </source>
</evidence>
<keyword evidence="9 11" id="KW-1133">Transmembrane helix</keyword>
<feature type="transmembrane region" description="Helical" evidence="11">
    <location>
        <begin position="203"/>
        <end position="228"/>
    </location>
</feature>
<evidence type="ECO:0000256" key="10">
    <source>
        <dbReference type="ARBA" id="ARBA00023136"/>
    </source>
</evidence>
<comment type="catalytic activity">
    <reaction evidence="11">
        <text>all-trans-octaprenyl diphosphate + 4-hydroxybenzoate = 4-hydroxy-3-(all-trans-octaprenyl)benzoate + diphosphate</text>
        <dbReference type="Rhea" id="RHEA:27782"/>
        <dbReference type="ChEBI" id="CHEBI:1617"/>
        <dbReference type="ChEBI" id="CHEBI:17879"/>
        <dbReference type="ChEBI" id="CHEBI:33019"/>
        <dbReference type="ChEBI" id="CHEBI:57711"/>
        <dbReference type="EC" id="2.5.1.39"/>
    </reaction>
</comment>
<evidence type="ECO:0000256" key="9">
    <source>
        <dbReference type="ARBA" id="ARBA00022989"/>
    </source>
</evidence>
<dbReference type="InterPro" id="IPR030470">
    <property type="entry name" value="UbiA_prenylTrfase_CS"/>
</dbReference>
<dbReference type="HAMAP" id="MF_01635">
    <property type="entry name" value="UbiA"/>
    <property type="match status" value="1"/>
</dbReference>
<evidence type="ECO:0000256" key="8">
    <source>
        <dbReference type="ARBA" id="ARBA00022692"/>
    </source>
</evidence>
<dbReference type="PANTHER" id="PTHR11048">
    <property type="entry name" value="PRENYLTRANSFERASES"/>
    <property type="match status" value="1"/>
</dbReference>
<keyword evidence="6 11" id="KW-0808">Transferase</keyword>
<feature type="transmembrane region" description="Helical" evidence="11">
    <location>
        <begin position="166"/>
        <end position="182"/>
    </location>
</feature>
<dbReference type="GO" id="GO:0006744">
    <property type="term" value="P:ubiquinone biosynthetic process"/>
    <property type="evidence" value="ECO:0007669"/>
    <property type="project" value="UniProtKB-UniRule"/>
</dbReference>
<dbReference type="STRING" id="435908.IDSA_06305"/>
<comment type="similarity">
    <text evidence="3 11">Belongs to the UbiA prenyltransferase family.</text>
</comment>
<reference evidence="13 14" key="1">
    <citation type="submission" date="2014-06" db="EMBL/GenBank/DDBJ databases">
        <title>The draft genome sequence of Idiomarina salinarum ISL-52.</title>
        <authorList>
            <person name="Du J."/>
            <person name="Shao Z."/>
        </authorList>
    </citation>
    <scope>NUCLEOTIDE SEQUENCE [LARGE SCALE GENOMIC DNA]</scope>
    <source>
        <strain evidence="13 14">ISL-52</strain>
    </source>
</reference>
<dbReference type="InterPro" id="IPR006370">
    <property type="entry name" value="HB_polyprenyltransferase-like"/>
</dbReference>
<keyword evidence="7 11" id="KW-0831">Ubiquinone biosynthesis</keyword>
<dbReference type="OrthoDB" id="9782418at2"/>
<comment type="function">
    <text evidence="11">Catalyzes the prenylation of para-hydroxybenzoate (PHB) with an all-trans polyprenyl group. Mediates the second step in the final reaction sequence of ubiquinone-8 (UQ-8) biosynthesis, which is the condensation of the polyisoprenoid side chain with PHB, generating the first membrane-bound Q intermediate 3-octaprenyl-4-hydroxybenzoate.</text>
</comment>
<feature type="transmembrane region" description="Helical" evidence="11">
    <location>
        <begin position="90"/>
        <end position="110"/>
    </location>
</feature>
<proteinExistence type="inferred from homology"/>
<feature type="transmembrane region" description="Helical" evidence="11">
    <location>
        <begin position="234"/>
        <end position="252"/>
    </location>
</feature>
<comment type="subcellular location">
    <subcellularLocation>
        <location evidence="11">Cell inner membrane</location>
        <topology evidence="11">Multi-pass membrane protein</topology>
    </subcellularLocation>
    <subcellularLocation>
        <location evidence="2">Membrane</location>
        <topology evidence="2">Multi-pass membrane protein</topology>
    </subcellularLocation>
</comment>
<feature type="transmembrane region" description="Helical" evidence="11">
    <location>
        <begin position="116"/>
        <end position="133"/>
    </location>
</feature>
<dbReference type="eggNOG" id="COG0382">
    <property type="taxonomic scope" value="Bacteria"/>
</dbReference>
<feature type="transmembrane region" description="Helical" evidence="11">
    <location>
        <begin position="47"/>
        <end position="69"/>
    </location>
</feature>
<evidence type="ECO:0000256" key="1">
    <source>
        <dbReference type="ARBA" id="ARBA00001946"/>
    </source>
</evidence>
<protein>
    <recommendedName>
        <fullName evidence="11 12">4-hydroxybenzoate octaprenyltransferase</fullName>
        <ecNumber evidence="11 12">2.5.1.39</ecNumber>
    </recommendedName>
    <alternativeName>
        <fullName evidence="11">4-HB polyprenyltransferase</fullName>
    </alternativeName>
</protein>
<dbReference type="RefSeq" id="WP_034775139.1">
    <property type="nucleotide sequence ID" value="NZ_JPER01000002.1"/>
</dbReference>
<keyword evidence="14" id="KW-1185">Reference proteome</keyword>
<evidence type="ECO:0000256" key="12">
    <source>
        <dbReference type="NCBIfam" id="TIGR01474"/>
    </source>
</evidence>
<keyword evidence="11" id="KW-0460">Magnesium</keyword>
<sequence length="288" mass="32105">MNPPATTRFNAYWRLMRADRPIGSMLLGWPTLAALLIAGGGSPPLKVVVLFMLGVFVMRSAGCVINDFADRHIDGHVTRTSNRPLAAGELRPWHAMLLFALLLAIAFFILIQFNRATILLGVAAAGVAILYPFCKRFTNLPQVVLGIAFSFGILMAFTALDQGLPLAAWVLFAANITWTVAYDTEYAMTDREDDLRIGVKSTAILFGGYDRLSIGLLQIITLALLFWLGRLLEFGIIYQVGLAIIALLFLWQQRLIWWRDPQRCLRAFLHNNYVGLVLATAVAAEFWF</sequence>
<keyword evidence="8 11" id="KW-0812">Transmembrane</keyword>
<feature type="transmembrane region" description="Helical" evidence="11">
    <location>
        <begin position="140"/>
        <end position="160"/>
    </location>
</feature>
<organism evidence="13 14">
    <name type="scientific">Pseudidiomarina salinarum</name>
    <dbReference type="NCBI Taxonomy" id="435908"/>
    <lineage>
        <taxon>Bacteria</taxon>
        <taxon>Pseudomonadati</taxon>
        <taxon>Pseudomonadota</taxon>
        <taxon>Gammaproteobacteria</taxon>
        <taxon>Alteromonadales</taxon>
        <taxon>Idiomarinaceae</taxon>
        <taxon>Pseudidiomarina</taxon>
    </lineage>
</organism>
<feature type="transmembrane region" description="Helical" evidence="11">
    <location>
        <begin position="21"/>
        <end position="41"/>
    </location>
</feature>
<dbReference type="EC" id="2.5.1.39" evidence="11 12"/>
<evidence type="ECO:0000256" key="3">
    <source>
        <dbReference type="ARBA" id="ARBA00005985"/>
    </source>
</evidence>
<dbReference type="Gene3D" id="1.10.357.140">
    <property type="entry name" value="UbiA prenyltransferase"/>
    <property type="match status" value="1"/>
</dbReference>
<evidence type="ECO:0000256" key="5">
    <source>
        <dbReference type="ARBA" id="ARBA00022519"/>
    </source>
</evidence>
<dbReference type="InterPro" id="IPR044878">
    <property type="entry name" value="UbiA_sf"/>
</dbReference>
<dbReference type="GO" id="GO:0005886">
    <property type="term" value="C:plasma membrane"/>
    <property type="evidence" value="ECO:0007669"/>
    <property type="project" value="UniProtKB-SubCell"/>
</dbReference>
<evidence type="ECO:0000313" key="14">
    <source>
        <dbReference type="Proteomes" id="UP000054363"/>
    </source>
</evidence>
<accession>A0A094L8E6</accession>
<dbReference type="InterPro" id="IPR000537">
    <property type="entry name" value="UbiA_prenyltransferase"/>
</dbReference>
<evidence type="ECO:0000256" key="7">
    <source>
        <dbReference type="ARBA" id="ARBA00022688"/>
    </source>
</evidence>
<dbReference type="Proteomes" id="UP000054363">
    <property type="component" value="Unassembled WGS sequence"/>
</dbReference>